<evidence type="ECO:0000313" key="3">
    <source>
        <dbReference type="Proteomes" id="UP000274033"/>
    </source>
</evidence>
<gene>
    <name evidence="2" type="ORF">EBB45_18220</name>
</gene>
<dbReference type="InterPro" id="IPR034660">
    <property type="entry name" value="DinB/YfiT-like"/>
</dbReference>
<dbReference type="SUPFAM" id="SSF109854">
    <property type="entry name" value="DinB/YfiT-like putative metalloenzymes"/>
    <property type="match status" value="1"/>
</dbReference>
<dbReference type="InterPro" id="IPR024775">
    <property type="entry name" value="DinB-like"/>
</dbReference>
<reference evidence="2 3" key="1">
    <citation type="journal article" date="2013" name="J. Microbiol.">
        <title>Lysinibacillus chungkukjangi sp. nov., isolated from Chungkukjang, Korean fermented soybean food.</title>
        <authorList>
            <person name="Kim S.J."/>
            <person name="Jang Y.H."/>
            <person name="Hamada M."/>
            <person name="Ahn J.H."/>
            <person name="Weon H.Y."/>
            <person name="Suzuki K."/>
            <person name="Whang K.S."/>
            <person name="Kwon S.W."/>
        </authorList>
    </citation>
    <scope>NUCLEOTIDE SEQUENCE [LARGE SCALE GENOMIC DNA]</scope>
    <source>
        <strain evidence="2 3">MCCC 1A12701</strain>
    </source>
</reference>
<dbReference type="Gene3D" id="1.20.120.450">
    <property type="entry name" value="dinb family like domain"/>
    <property type="match status" value="1"/>
</dbReference>
<dbReference type="AlphaFoldDB" id="A0A3N9ULG6"/>
<dbReference type="Pfam" id="PF12867">
    <property type="entry name" value="DinB_2"/>
    <property type="match status" value="1"/>
</dbReference>
<accession>A0A3N9ULG6</accession>
<comment type="caution">
    <text evidence="2">The sequence shown here is derived from an EMBL/GenBank/DDBJ whole genome shotgun (WGS) entry which is preliminary data.</text>
</comment>
<dbReference type="Proteomes" id="UP000274033">
    <property type="component" value="Unassembled WGS sequence"/>
</dbReference>
<name>A0A3N9ULG6_9BACI</name>
<sequence>MKKGEITMDKLAKTREDLWLSISGLTNEQANEVIEEGTWSIAQVLEHLHLMERNVVRGIRDALLSDEKLKAEQKSLEFVKDRTHKVKAPDNLVPSNDFKVLERLKEELTDTRKALLECIKDIKEDDFNEISFIHRRFGVLSIKQWVSLVGFHEHRHINQIEEIKQNLKLSKERL</sequence>
<proteinExistence type="predicted"/>
<dbReference type="EMBL" id="RRCT01000027">
    <property type="protein sequence ID" value="RQW72356.1"/>
    <property type="molecule type" value="Genomic_DNA"/>
</dbReference>
<evidence type="ECO:0000313" key="2">
    <source>
        <dbReference type="EMBL" id="RQW72356.1"/>
    </source>
</evidence>
<protein>
    <submittedName>
        <fullName evidence="2">DinB family protein</fullName>
    </submittedName>
</protein>
<feature type="domain" description="DinB-like" evidence="1">
    <location>
        <begin position="11"/>
        <end position="160"/>
    </location>
</feature>
<evidence type="ECO:0000259" key="1">
    <source>
        <dbReference type="Pfam" id="PF12867"/>
    </source>
</evidence>
<keyword evidence="3" id="KW-1185">Reference proteome</keyword>
<organism evidence="2 3">
    <name type="scientific">Lysinibacillus composti</name>
    <dbReference type="NCBI Taxonomy" id="720633"/>
    <lineage>
        <taxon>Bacteria</taxon>
        <taxon>Bacillati</taxon>
        <taxon>Bacillota</taxon>
        <taxon>Bacilli</taxon>
        <taxon>Bacillales</taxon>
        <taxon>Bacillaceae</taxon>
        <taxon>Lysinibacillus</taxon>
    </lineage>
</organism>